<name>A0A2M8KDV8_9BACT</name>
<dbReference type="SUPFAM" id="SSF53056">
    <property type="entry name" value="beta-carbonic anhydrase, cab"/>
    <property type="match status" value="1"/>
</dbReference>
<reference evidence="2" key="1">
    <citation type="submission" date="2017-09" db="EMBL/GenBank/DDBJ databases">
        <title>Depth-based differentiation of microbial function through sediment-hosted aquifers and enrichment of novel symbionts in the deep terrestrial subsurface.</title>
        <authorList>
            <person name="Probst A.J."/>
            <person name="Ladd B."/>
            <person name="Jarett J.K."/>
            <person name="Geller-Mcgrath D.E."/>
            <person name="Sieber C.M.K."/>
            <person name="Emerson J.B."/>
            <person name="Anantharaman K."/>
            <person name="Thomas B.C."/>
            <person name="Malmstrom R."/>
            <person name="Stieglmeier M."/>
            <person name="Klingl A."/>
            <person name="Woyke T."/>
            <person name="Ryan C.M."/>
            <person name="Banfield J.F."/>
        </authorList>
    </citation>
    <scope>NUCLEOTIDE SEQUENCE [LARGE SCALE GENOMIC DNA]</scope>
</reference>
<dbReference type="GO" id="GO:0008270">
    <property type="term" value="F:zinc ion binding"/>
    <property type="evidence" value="ECO:0007669"/>
    <property type="project" value="InterPro"/>
</dbReference>
<evidence type="ECO:0000313" key="2">
    <source>
        <dbReference type="Proteomes" id="UP000231450"/>
    </source>
</evidence>
<dbReference type="InterPro" id="IPR046871">
    <property type="entry name" value="Pro_CA_2"/>
</dbReference>
<proteinExistence type="predicted"/>
<sequence>MAQYQFKNIHEAETAILHCLDPRFTKAHKTFLEAELGLEDFDVYVLPCEGKNILEDEFGQTLTDKIGKVSAGLHKTKKLILVSHRDCGAYGSSKAFASRE</sequence>
<dbReference type="InterPro" id="IPR036874">
    <property type="entry name" value="Carbonic_anhydrase_sf"/>
</dbReference>
<dbReference type="AlphaFoldDB" id="A0A2M8KDV8"/>
<dbReference type="Pfam" id="PF20393">
    <property type="entry name" value="Pro_CA_2"/>
    <property type="match status" value="1"/>
</dbReference>
<organism evidence="1 2">
    <name type="scientific">Candidatus Portnoybacteria bacterium CG10_big_fil_rev_8_21_14_0_10_36_7</name>
    <dbReference type="NCBI Taxonomy" id="1974812"/>
    <lineage>
        <taxon>Bacteria</taxon>
        <taxon>Candidatus Portnoyibacteriota</taxon>
    </lineage>
</organism>
<accession>A0A2M8KDV8</accession>
<dbReference type="Proteomes" id="UP000231450">
    <property type="component" value="Unassembled WGS sequence"/>
</dbReference>
<evidence type="ECO:0008006" key="3">
    <source>
        <dbReference type="Google" id="ProtNLM"/>
    </source>
</evidence>
<dbReference type="EMBL" id="PFDW01000053">
    <property type="protein sequence ID" value="PJE58099.1"/>
    <property type="molecule type" value="Genomic_DNA"/>
</dbReference>
<comment type="caution">
    <text evidence="1">The sequence shown here is derived from an EMBL/GenBank/DDBJ whole genome shotgun (WGS) entry which is preliminary data.</text>
</comment>
<protein>
    <recommendedName>
        <fullName evidence="3">Carbonic anhydrase</fullName>
    </recommendedName>
</protein>
<dbReference type="GO" id="GO:0004089">
    <property type="term" value="F:carbonate dehydratase activity"/>
    <property type="evidence" value="ECO:0007669"/>
    <property type="project" value="InterPro"/>
</dbReference>
<gene>
    <name evidence="1" type="ORF">COU81_02545</name>
</gene>
<evidence type="ECO:0000313" key="1">
    <source>
        <dbReference type="EMBL" id="PJE58099.1"/>
    </source>
</evidence>